<name>A0A7J6SCV8_PEROL</name>
<dbReference type="Pfam" id="PF00677">
    <property type="entry name" value="Lum_binding"/>
    <property type="match status" value="2"/>
</dbReference>
<evidence type="ECO:0000256" key="5">
    <source>
        <dbReference type="ARBA" id="ARBA00022619"/>
    </source>
</evidence>
<evidence type="ECO:0000259" key="9">
    <source>
        <dbReference type="PROSITE" id="PS51177"/>
    </source>
</evidence>
<dbReference type="Proteomes" id="UP000553632">
    <property type="component" value="Unassembled WGS sequence"/>
</dbReference>
<evidence type="ECO:0000256" key="1">
    <source>
        <dbReference type="ARBA" id="ARBA00002803"/>
    </source>
</evidence>
<sequence>MVFSGIVEDQGEVVGVRPMVEGKPDDGIIVDIRSKVACSDAYIGCSIAVEGVCLTATEINADVFTVGISPETLIKTNLKDLSKGSKVRDAPVLYRLWGPPVNVERALAADARNSGHVVQGHIDGTGVIEKMWRDGESIRVRIRAFPEVLPAYIVPKGFIAIDGVSLTVCEVNPKTCTFTIMLVPHTQAVITLPHKTVGDRVNLEVDCLAKYVAAARTGSPTCGMPLLVGTAFVSALVGGMVGGALTVAKKEVRISLAVVFVVKLAYGKASLTLDSLDSGKRPSGTPVRTGEPMASAGERLTGHTLVGTANADVVDVLRLN</sequence>
<organism evidence="10 11">
    <name type="scientific">Perkinsus olseni</name>
    <name type="common">Perkinsus atlanticus</name>
    <dbReference type="NCBI Taxonomy" id="32597"/>
    <lineage>
        <taxon>Eukaryota</taxon>
        <taxon>Sar</taxon>
        <taxon>Alveolata</taxon>
        <taxon>Perkinsozoa</taxon>
        <taxon>Perkinsea</taxon>
        <taxon>Perkinsida</taxon>
        <taxon>Perkinsidae</taxon>
        <taxon>Perkinsus</taxon>
    </lineage>
</organism>
<evidence type="ECO:0000256" key="8">
    <source>
        <dbReference type="SAM" id="Phobius"/>
    </source>
</evidence>
<dbReference type="EC" id="2.5.1.9" evidence="3"/>
<dbReference type="EMBL" id="JABANO010019201">
    <property type="protein sequence ID" value="KAF4730571.1"/>
    <property type="molecule type" value="Genomic_DNA"/>
</dbReference>
<dbReference type="NCBIfam" id="TIGR00187">
    <property type="entry name" value="ribE"/>
    <property type="match status" value="1"/>
</dbReference>
<keyword evidence="7" id="KW-0677">Repeat</keyword>
<proteinExistence type="predicted"/>
<feature type="domain" description="Lumazine-binding" evidence="9">
    <location>
        <begin position="117"/>
        <end position="216"/>
    </location>
</feature>
<comment type="pathway">
    <text evidence="2">Cofactor biosynthesis; riboflavin biosynthesis; riboflavin from 2-hydroxy-3-oxobutyl phosphate and 5-amino-6-(D-ribitylamino)uracil: step 2/2.</text>
</comment>
<dbReference type="AlphaFoldDB" id="A0A7J6SCV8"/>
<evidence type="ECO:0000256" key="4">
    <source>
        <dbReference type="ARBA" id="ARBA00013950"/>
    </source>
</evidence>
<gene>
    <name evidence="10" type="primary">RIB5_3</name>
    <name evidence="10" type="ORF">FOZ63_033556</name>
</gene>
<evidence type="ECO:0000256" key="3">
    <source>
        <dbReference type="ARBA" id="ARBA00012827"/>
    </source>
</evidence>
<comment type="function">
    <text evidence="1">Catalyzes the dismutation of two molecules of 6,7-dimethyl-8-ribityllumazine, resulting in the formation of riboflavin and 5-amino-6-(D-ribitylamino)uracil.</text>
</comment>
<feature type="transmembrane region" description="Helical" evidence="8">
    <location>
        <begin position="226"/>
        <end position="248"/>
    </location>
</feature>
<dbReference type="PANTHER" id="PTHR21098:SF0">
    <property type="entry name" value="RIBOFLAVIN SYNTHASE"/>
    <property type="match status" value="1"/>
</dbReference>
<feature type="domain" description="Lumazine-binding" evidence="9">
    <location>
        <begin position="2"/>
        <end position="102"/>
    </location>
</feature>
<dbReference type="FunFam" id="2.40.30.20:FF:000004">
    <property type="entry name" value="Riboflavin synthase, alpha subunit"/>
    <property type="match status" value="1"/>
</dbReference>
<dbReference type="NCBIfam" id="NF006767">
    <property type="entry name" value="PRK09289.1"/>
    <property type="match status" value="1"/>
</dbReference>
<keyword evidence="8" id="KW-1133">Transmembrane helix</keyword>
<evidence type="ECO:0000313" key="11">
    <source>
        <dbReference type="Proteomes" id="UP000553632"/>
    </source>
</evidence>
<dbReference type="InterPro" id="IPR001783">
    <property type="entry name" value="Lumazine-bd"/>
</dbReference>
<dbReference type="GO" id="GO:0009231">
    <property type="term" value="P:riboflavin biosynthetic process"/>
    <property type="evidence" value="ECO:0007669"/>
    <property type="project" value="UniProtKB-KW"/>
</dbReference>
<reference evidence="10 11" key="1">
    <citation type="submission" date="2020-04" db="EMBL/GenBank/DDBJ databases">
        <title>Perkinsus olseni comparative genomics.</title>
        <authorList>
            <person name="Bogema D.R."/>
        </authorList>
    </citation>
    <scope>NUCLEOTIDE SEQUENCE [LARGE SCALE GENOMIC DNA]</scope>
    <source>
        <strain evidence="10 11">ATCC PRA-207</strain>
    </source>
</reference>
<dbReference type="InterPro" id="IPR023366">
    <property type="entry name" value="ATP_synth_asu-like_sf"/>
</dbReference>
<comment type="caution">
    <text evidence="10">The sequence shown here is derived from an EMBL/GenBank/DDBJ whole genome shotgun (WGS) entry which is preliminary data.</text>
</comment>
<dbReference type="PROSITE" id="PS51177">
    <property type="entry name" value="LUMAZINE_BIND"/>
    <property type="match status" value="2"/>
</dbReference>
<evidence type="ECO:0000256" key="7">
    <source>
        <dbReference type="ARBA" id="ARBA00022737"/>
    </source>
</evidence>
<keyword evidence="6" id="KW-0808">Transferase</keyword>
<dbReference type="Gene3D" id="2.40.30.20">
    <property type="match status" value="2"/>
</dbReference>
<keyword evidence="5" id="KW-0686">Riboflavin biosynthesis</keyword>
<dbReference type="PANTHER" id="PTHR21098">
    <property type="entry name" value="RIBOFLAVIN SYNTHASE ALPHA CHAIN"/>
    <property type="match status" value="1"/>
</dbReference>
<evidence type="ECO:0000313" key="10">
    <source>
        <dbReference type="EMBL" id="KAF4730571.1"/>
    </source>
</evidence>
<dbReference type="InterPro" id="IPR026017">
    <property type="entry name" value="Lumazine-bd_dom"/>
</dbReference>
<dbReference type="InterPro" id="IPR017938">
    <property type="entry name" value="Riboflavin_synthase-like_b-brl"/>
</dbReference>
<dbReference type="GO" id="GO:0004746">
    <property type="term" value="F:riboflavin synthase activity"/>
    <property type="evidence" value="ECO:0007669"/>
    <property type="project" value="UniProtKB-EC"/>
</dbReference>
<keyword evidence="8" id="KW-0472">Membrane</keyword>
<keyword evidence="8" id="KW-0812">Transmembrane</keyword>
<accession>A0A7J6SCV8</accession>
<dbReference type="SUPFAM" id="SSF63380">
    <property type="entry name" value="Riboflavin synthase domain-like"/>
    <property type="match status" value="2"/>
</dbReference>
<evidence type="ECO:0000256" key="2">
    <source>
        <dbReference type="ARBA" id="ARBA00004887"/>
    </source>
</evidence>
<keyword evidence="11" id="KW-1185">Reference proteome</keyword>
<protein>
    <recommendedName>
        <fullName evidence="4">Riboflavin synthase</fullName>
        <ecNumber evidence="3">2.5.1.9</ecNumber>
    </recommendedName>
</protein>
<evidence type="ECO:0000256" key="6">
    <source>
        <dbReference type="ARBA" id="ARBA00022679"/>
    </source>
</evidence>